<gene>
    <name evidence="2" type="ORF">EZS28_055429</name>
</gene>
<dbReference type="AlphaFoldDB" id="A0A5J4Q3E3"/>
<proteinExistence type="predicted"/>
<organism evidence="2 3">
    <name type="scientific">Streblomastix strix</name>
    <dbReference type="NCBI Taxonomy" id="222440"/>
    <lineage>
        <taxon>Eukaryota</taxon>
        <taxon>Metamonada</taxon>
        <taxon>Preaxostyla</taxon>
        <taxon>Oxymonadida</taxon>
        <taxon>Streblomastigidae</taxon>
        <taxon>Streblomastix</taxon>
    </lineage>
</organism>
<dbReference type="Proteomes" id="UP000324800">
    <property type="component" value="Unassembled WGS sequence"/>
</dbReference>
<feature type="compositionally biased region" description="Low complexity" evidence="1">
    <location>
        <begin position="60"/>
        <end position="69"/>
    </location>
</feature>
<feature type="non-terminal residue" evidence="2">
    <location>
        <position position="122"/>
    </location>
</feature>
<feature type="region of interest" description="Disordered" evidence="1">
    <location>
        <begin position="46"/>
        <end position="122"/>
    </location>
</feature>
<reference evidence="2 3" key="1">
    <citation type="submission" date="2019-03" db="EMBL/GenBank/DDBJ databases">
        <title>Single cell metagenomics reveals metabolic interactions within the superorganism composed of flagellate Streblomastix strix and complex community of Bacteroidetes bacteria on its surface.</title>
        <authorList>
            <person name="Treitli S.C."/>
            <person name="Kolisko M."/>
            <person name="Husnik F."/>
            <person name="Keeling P."/>
            <person name="Hampl V."/>
        </authorList>
    </citation>
    <scope>NUCLEOTIDE SEQUENCE [LARGE SCALE GENOMIC DNA]</scope>
    <source>
        <strain evidence="2">ST1C</strain>
    </source>
</reference>
<protein>
    <submittedName>
        <fullName evidence="2">Uncharacterized protein</fullName>
    </submittedName>
</protein>
<dbReference type="EMBL" id="SNRW01047442">
    <property type="protein sequence ID" value="KAA6315391.1"/>
    <property type="molecule type" value="Genomic_DNA"/>
</dbReference>
<evidence type="ECO:0000313" key="2">
    <source>
        <dbReference type="EMBL" id="KAA6315391.1"/>
    </source>
</evidence>
<feature type="non-terminal residue" evidence="2">
    <location>
        <position position="1"/>
    </location>
</feature>
<sequence length="122" mass="13672">KGVFPREIDLILHRTNVHGNTGSGQGSGTESIRLTNALFQAPVQNLSEDIRNPIRGTGYGQDRYQNRQGRGNRGRGRGNYSRQNGYSTNNDEDEYNQLEQGSSPTFDENGGNEFQVIQKLKR</sequence>
<name>A0A5J4Q3E3_9EUKA</name>
<accession>A0A5J4Q3E3</accession>
<feature type="compositionally biased region" description="Polar residues" evidence="1">
    <location>
        <begin position="97"/>
        <end position="106"/>
    </location>
</feature>
<evidence type="ECO:0000256" key="1">
    <source>
        <dbReference type="SAM" id="MobiDB-lite"/>
    </source>
</evidence>
<comment type="caution">
    <text evidence="2">The sequence shown here is derived from an EMBL/GenBank/DDBJ whole genome shotgun (WGS) entry which is preliminary data.</text>
</comment>
<evidence type="ECO:0000313" key="3">
    <source>
        <dbReference type="Proteomes" id="UP000324800"/>
    </source>
</evidence>